<sequence length="198" mass="22501">MHLLLRTLLLLITSRKRSKLHLLDESSLPLRALATDIDIAMIVNNGMYLSFCDLGRFDLMVRSGAWDIMRKNGWTPVVQAETITFRKSVRLHQKFSLETKIIGVDEKCIYFEQRVVSDGELYVRAFIATRLLGKSGPVSNNEIFAAMGEEIPTDRELPEFLHLWREQTALPSARKPAPHSWADSHLGKFLPAPLRSGD</sequence>
<evidence type="ECO:0000313" key="2">
    <source>
        <dbReference type="EMBL" id="MBB5513156.1"/>
    </source>
</evidence>
<dbReference type="AlphaFoldDB" id="A0A1L2ZQ26"/>
<name>A0A1L2ZQ26_9MICC</name>
<dbReference type="OrthoDB" id="3727779at2"/>
<protein>
    <submittedName>
        <fullName evidence="1">4-hydroxybenzoyl-CoA thioesterase</fullName>
    </submittedName>
    <submittedName>
        <fullName evidence="2">YbgC/YbaW family acyl-CoA thioester hydrolase</fullName>
    </submittedName>
</protein>
<dbReference type="InterPro" id="IPR029069">
    <property type="entry name" value="HotDog_dom_sf"/>
</dbReference>
<dbReference type="Gene3D" id="3.10.129.10">
    <property type="entry name" value="Hotdog Thioesterase"/>
    <property type="match status" value="1"/>
</dbReference>
<dbReference type="STRING" id="556325.BHE16_09885"/>
<dbReference type="GO" id="GO:0016787">
    <property type="term" value="F:hydrolase activity"/>
    <property type="evidence" value="ECO:0007669"/>
    <property type="project" value="UniProtKB-KW"/>
</dbReference>
<accession>A0A1L2ZQ26</accession>
<dbReference type="KEGG" id="nae:BHE16_09885"/>
<keyword evidence="3" id="KW-1185">Reference proteome</keyword>
<organism evidence="1 3">
    <name type="scientific">Neomicrococcus aestuarii</name>
    <dbReference type="NCBI Taxonomy" id="556325"/>
    <lineage>
        <taxon>Bacteria</taxon>
        <taxon>Bacillati</taxon>
        <taxon>Actinomycetota</taxon>
        <taxon>Actinomycetes</taxon>
        <taxon>Micrococcales</taxon>
        <taxon>Micrococcaceae</taxon>
        <taxon>Neomicrococcus</taxon>
    </lineage>
</organism>
<dbReference type="CDD" id="cd00586">
    <property type="entry name" value="4HBT"/>
    <property type="match status" value="1"/>
</dbReference>
<proteinExistence type="predicted"/>
<reference evidence="2 4" key="2">
    <citation type="submission" date="2020-08" db="EMBL/GenBank/DDBJ databases">
        <title>Sequencing the genomes of 1000 actinobacteria strains.</title>
        <authorList>
            <person name="Klenk H.-P."/>
        </authorList>
    </citation>
    <scope>NUCLEOTIDE SEQUENCE [LARGE SCALE GENOMIC DNA]</scope>
    <source>
        <strain evidence="2 4">DSM 105783</strain>
    </source>
</reference>
<keyword evidence="2" id="KW-0378">Hydrolase</keyword>
<dbReference type="PANTHER" id="PTHR12475:SF4">
    <property type="entry name" value="PROTEIN THEM6"/>
    <property type="match status" value="1"/>
</dbReference>
<dbReference type="Pfam" id="PF13279">
    <property type="entry name" value="4HBT_2"/>
    <property type="match status" value="1"/>
</dbReference>
<reference evidence="1 3" key="1">
    <citation type="submission" date="2016-11" db="EMBL/GenBank/DDBJ databases">
        <title>Genome sequencing of Zhihengliuella aestuarii B18 antagonistic to Plasmodiophora brassicae.</title>
        <authorList>
            <person name="Luo Y."/>
        </authorList>
    </citation>
    <scope>NUCLEOTIDE SEQUENCE [LARGE SCALE GENOMIC DNA]</scope>
    <source>
        <strain evidence="1 3">B18</strain>
    </source>
</reference>
<gene>
    <name evidence="1" type="ORF">BHE16_09885</name>
    <name evidence="2" type="ORF">HD598_001843</name>
</gene>
<dbReference type="Proteomes" id="UP000183530">
    <property type="component" value="Chromosome"/>
</dbReference>
<dbReference type="InterPro" id="IPR051490">
    <property type="entry name" value="THEM6_lcsJ_thioesterase"/>
</dbReference>
<dbReference type="EMBL" id="JACHDR010000001">
    <property type="protein sequence ID" value="MBB5513156.1"/>
    <property type="molecule type" value="Genomic_DNA"/>
</dbReference>
<dbReference type="PANTHER" id="PTHR12475">
    <property type="match status" value="1"/>
</dbReference>
<dbReference type="SUPFAM" id="SSF54637">
    <property type="entry name" value="Thioesterase/thiol ester dehydrase-isomerase"/>
    <property type="match status" value="1"/>
</dbReference>
<evidence type="ECO:0000313" key="4">
    <source>
        <dbReference type="Proteomes" id="UP000580797"/>
    </source>
</evidence>
<dbReference type="RefSeq" id="WP_071894716.1">
    <property type="nucleotide sequence ID" value="NZ_BAAARH010000002.1"/>
</dbReference>
<evidence type="ECO:0000313" key="1">
    <source>
        <dbReference type="EMBL" id="APF41249.1"/>
    </source>
</evidence>
<dbReference type="EMBL" id="CP018135">
    <property type="protein sequence ID" value="APF41249.1"/>
    <property type="molecule type" value="Genomic_DNA"/>
</dbReference>
<dbReference type="Proteomes" id="UP000580797">
    <property type="component" value="Unassembled WGS sequence"/>
</dbReference>
<evidence type="ECO:0000313" key="3">
    <source>
        <dbReference type="Proteomes" id="UP000183530"/>
    </source>
</evidence>